<dbReference type="InterPro" id="IPR003777">
    <property type="entry name" value="XdhC_CoxI"/>
</dbReference>
<dbReference type="InterPro" id="IPR014308">
    <property type="entry name" value="Xanthine_DH_XdhC"/>
</dbReference>
<protein>
    <submittedName>
        <fullName evidence="4">Xanthine dehydrogenase accessory protein XdhC</fullName>
    </submittedName>
</protein>
<dbReference type="RefSeq" id="WP_188529965.1">
    <property type="nucleotide sequence ID" value="NZ_BMGI01000006.1"/>
</dbReference>
<dbReference type="Proteomes" id="UP000617355">
    <property type="component" value="Unassembled WGS sequence"/>
</dbReference>
<keyword evidence="5" id="KW-1185">Reference proteome</keyword>
<evidence type="ECO:0000313" key="5">
    <source>
        <dbReference type="Proteomes" id="UP000617355"/>
    </source>
</evidence>
<feature type="region of interest" description="Disordered" evidence="1">
    <location>
        <begin position="310"/>
        <end position="330"/>
    </location>
</feature>
<evidence type="ECO:0000313" key="4">
    <source>
        <dbReference type="EMBL" id="GGD46768.1"/>
    </source>
</evidence>
<sequence length="330" mass="34256">MSLDRATLASAVAAQGSVVRVVVAEVLGSAPREVGAAMLVWPGGQEGTIGGGALEYEAAAQAREMLARGEARASRKALLGPDLGQCCGGAVTLLFEAWDADALAALTDTLHARPVDDGASQTPPLAVVRLRAQARRSGARPSPRLVEGWFVEPLSATRAPVWIWGAGHVGRALVETLAPHPGLALTWLDTGADRFPATIPAGVTHRSAPDLAAAAADAPANAHHIVLTYSHAFDLALCDALLGHGFAGLGLIGSATKWARFRARLGQMGHRPDAIARIRCPVGEKRLGKHPQAIAVGVAYGLLMELAQNEAERPAPGDEGNGDDRRALDA</sequence>
<evidence type="ECO:0000259" key="2">
    <source>
        <dbReference type="Pfam" id="PF02625"/>
    </source>
</evidence>
<dbReference type="SUPFAM" id="SSF51735">
    <property type="entry name" value="NAD(P)-binding Rossmann-fold domains"/>
    <property type="match status" value="1"/>
</dbReference>
<proteinExistence type="predicted"/>
<organism evidence="4 5">
    <name type="scientific">Sinisalibacter lacisalsi</name>
    <dbReference type="NCBI Taxonomy" id="1526570"/>
    <lineage>
        <taxon>Bacteria</taxon>
        <taxon>Pseudomonadati</taxon>
        <taxon>Pseudomonadota</taxon>
        <taxon>Alphaproteobacteria</taxon>
        <taxon>Rhodobacterales</taxon>
        <taxon>Roseobacteraceae</taxon>
        <taxon>Sinisalibacter</taxon>
    </lineage>
</organism>
<dbReference type="InterPro" id="IPR052698">
    <property type="entry name" value="MoCofactor_Util/Proc"/>
</dbReference>
<dbReference type="Pfam" id="PF02625">
    <property type="entry name" value="XdhC_CoxI"/>
    <property type="match status" value="1"/>
</dbReference>
<dbReference type="PANTHER" id="PTHR30388:SF6">
    <property type="entry name" value="XANTHINE DEHYDROGENASE SUBUNIT A-RELATED"/>
    <property type="match status" value="1"/>
</dbReference>
<dbReference type="InterPro" id="IPR036291">
    <property type="entry name" value="NAD(P)-bd_dom_sf"/>
</dbReference>
<gene>
    <name evidence="4" type="primary">xdhC</name>
    <name evidence="4" type="ORF">GCM10011358_33130</name>
</gene>
<dbReference type="Pfam" id="PF13478">
    <property type="entry name" value="XdhC_C"/>
    <property type="match status" value="1"/>
</dbReference>
<feature type="domain" description="XdhC Rossmann" evidence="3">
    <location>
        <begin position="161"/>
        <end position="299"/>
    </location>
</feature>
<name>A0ABQ1QXC1_9RHOB</name>
<feature type="domain" description="XdhC- CoxI" evidence="2">
    <location>
        <begin position="12"/>
        <end position="72"/>
    </location>
</feature>
<dbReference type="EMBL" id="BMGI01000006">
    <property type="protein sequence ID" value="GGD46768.1"/>
    <property type="molecule type" value="Genomic_DNA"/>
</dbReference>
<dbReference type="InterPro" id="IPR027051">
    <property type="entry name" value="XdhC_Rossmann_dom"/>
</dbReference>
<dbReference type="Gene3D" id="3.40.50.720">
    <property type="entry name" value="NAD(P)-binding Rossmann-like Domain"/>
    <property type="match status" value="1"/>
</dbReference>
<dbReference type="PANTHER" id="PTHR30388">
    <property type="entry name" value="ALDEHYDE OXIDOREDUCTASE MOLYBDENUM COFACTOR ASSEMBLY PROTEIN"/>
    <property type="match status" value="1"/>
</dbReference>
<reference evidence="5" key="1">
    <citation type="journal article" date="2019" name="Int. J. Syst. Evol. Microbiol.">
        <title>The Global Catalogue of Microorganisms (GCM) 10K type strain sequencing project: providing services to taxonomists for standard genome sequencing and annotation.</title>
        <authorList>
            <consortium name="The Broad Institute Genomics Platform"/>
            <consortium name="The Broad Institute Genome Sequencing Center for Infectious Disease"/>
            <person name="Wu L."/>
            <person name="Ma J."/>
        </authorList>
    </citation>
    <scope>NUCLEOTIDE SEQUENCE [LARGE SCALE GENOMIC DNA]</scope>
    <source>
        <strain evidence="5">CGMCC 1.12922</strain>
    </source>
</reference>
<evidence type="ECO:0000259" key="3">
    <source>
        <dbReference type="Pfam" id="PF13478"/>
    </source>
</evidence>
<dbReference type="NCBIfam" id="TIGR02964">
    <property type="entry name" value="xanthine_xdhC"/>
    <property type="match status" value="1"/>
</dbReference>
<evidence type="ECO:0000256" key="1">
    <source>
        <dbReference type="SAM" id="MobiDB-lite"/>
    </source>
</evidence>
<comment type="caution">
    <text evidence="4">The sequence shown here is derived from an EMBL/GenBank/DDBJ whole genome shotgun (WGS) entry which is preliminary data.</text>
</comment>
<accession>A0ABQ1QXC1</accession>